<evidence type="ECO:0000313" key="13">
    <source>
        <dbReference type="EMBL" id="RBQ22234.1"/>
    </source>
</evidence>
<keyword evidence="8 11" id="KW-0408">Iron</keyword>
<dbReference type="InterPro" id="IPR050353">
    <property type="entry name" value="PyrK_electron_transfer"/>
</dbReference>
<evidence type="ECO:0000256" key="6">
    <source>
        <dbReference type="ARBA" id="ARBA00022827"/>
    </source>
</evidence>
<comment type="caution">
    <text evidence="13">The sequence shown here is derived from an EMBL/GenBank/DDBJ whole genome shotgun (WGS) entry which is preliminary data.</text>
</comment>
<dbReference type="InterPro" id="IPR017938">
    <property type="entry name" value="Riboflavin_synthase-like_b-brl"/>
</dbReference>
<dbReference type="InterPro" id="IPR037117">
    <property type="entry name" value="Dihydroorotate_DH_ele_sf"/>
</dbReference>
<protein>
    <submittedName>
        <fullName evidence="13">Sulfhydrogenase 2 subunit gamma</fullName>
        <ecNumber evidence="13">1.12.98.4</ecNumber>
    </submittedName>
</protein>
<dbReference type="GO" id="GO:0050660">
    <property type="term" value="F:flavin adenine dinucleotide binding"/>
    <property type="evidence" value="ECO:0007669"/>
    <property type="project" value="InterPro"/>
</dbReference>
<keyword evidence="3" id="KW-0285">Flavoprotein</keyword>
<dbReference type="InterPro" id="IPR017927">
    <property type="entry name" value="FAD-bd_FR_type"/>
</dbReference>
<proteinExistence type="inferred from homology"/>
<evidence type="ECO:0000256" key="5">
    <source>
        <dbReference type="ARBA" id="ARBA00022723"/>
    </source>
</evidence>
<dbReference type="PIRSF" id="PIRSF006816">
    <property type="entry name" value="Cyc3_hyd_g"/>
    <property type="match status" value="1"/>
</dbReference>
<dbReference type="Gene3D" id="2.40.30.10">
    <property type="entry name" value="Translation factors"/>
    <property type="match status" value="1"/>
</dbReference>
<evidence type="ECO:0000256" key="3">
    <source>
        <dbReference type="ARBA" id="ARBA00022630"/>
    </source>
</evidence>
<comment type="cofactor">
    <cofactor evidence="10">
        <name>[2Fe-2S] cluster</name>
        <dbReference type="ChEBI" id="CHEBI:190135"/>
    </cofactor>
</comment>
<sequence>MDKIINNYEILEIKEIISETNTIKTFIFDWEMNEDRTPLPGQFVMIWSFSKVFDEKPMSISMIDKDKNEIGITVKNIGNFTANLHSLSAGDKLGIRGPYGNGFNTENIKDKNILAIGGGVGMAPINCFTNYSKELGGNIDIICASVTKDELLFSNSDNEINDNKLTDKFNKDKATKNIGTVNVFTCTDDGTCGFEGYATHRTTDLLKYKSYDMVVVCGPEIMMKGIFDLLKDKKIPAQYSMERYMKCAMGICGQCCVDKKGWRICVEGPVFSNKDLKEIQEFGKYHRNASGLKEKY</sequence>
<keyword evidence="9 11" id="KW-0411">Iron-sulfur</keyword>
<dbReference type="EC" id="1.12.98.4" evidence="13"/>
<dbReference type="Pfam" id="PF10418">
    <property type="entry name" value="DHODB_Fe-S_bind"/>
    <property type="match status" value="1"/>
</dbReference>
<feature type="domain" description="FAD-binding FR-type" evidence="12">
    <location>
        <begin position="6"/>
        <end position="105"/>
    </location>
</feature>
<evidence type="ECO:0000256" key="7">
    <source>
        <dbReference type="ARBA" id="ARBA00022982"/>
    </source>
</evidence>
<dbReference type="PANTHER" id="PTHR43513:SF3">
    <property type="entry name" value="DIHYDROOROTATE DEHYDROGENASE B (NAD(+)), ELECTRON TRANSFER SUBUNIT-RELATED"/>
    <property type="match status" value="1"/>
</dbReference>
<keyword evidence="14" id="KW-1185">Reference proteome</keyword>
<evidence type="ECO:0000313" key="14">
    <source>
        <dbReference type="Proteomes" id="UP000253099"/>
    </source>
</evidence>
<evidence type="ECO:0000256" key="8">
    <source>
        <dbReference type="ARBA" id="ARBA00023004"/>
    </source>
</evidence>
<dbReference type="Gene3D" id="2.10.240.10">
    <property type="entry name" value="Dihydroorotate dehydrogenase, electron transfer subunit"/>
    <property type="match status" value="1"/>
</dbReference>
<dbReference type="SUPFAM" id="SSF63380">
    <property type="entry name" value="Riboflavin synthase domain-like"/>
    <property type="match status" value="1"/>
</dbReference>
<dbReference type="InterPro" id="IPR012165">
    <property type="entry name" value="Cyt_c3_hydrogenase_gsu"/>
</dbReference>
<accession>A0A366M9G3</accession>
<feature type="binding site" evidence="11">
    <location>
        <position position="247"/>
    </location>
    <ligand>
        <name>[2Fe-2S] cluster</name>
        <dbReference type="ChEBI" id="CHEBI:190135"/>
    </ligand>
</feature>
<dbReference type="PROSITE" id="PS51384">
    <property type="entry name" value="FAD_FR"/>
    <property type="match status" value="1"/>
</dbReference>
<dbReference type="InterPro" id="IPR019480">
    <property type="entry name" value="Dihydroorotate_DH_Fe-S-bd"/>
</dbReference>
<evidence type="ECO:0000256" key="1">
    <source>
        <dbReference type="ARBA" id="ARBA00006422"/>
    </source>
</evidence>
<feature type="binding site" evidence="11">
    <location>
        <position position="265"/>
    </location>
    <ligand>
        <name>[2Fe-2S] cluster</name>
        <dbReference type="ChEBI" id="CHEBI:190135"/>
    </ligand>
</feature>
<dbReference type="InterPro" id="IPR039261">
    <property type="entry name" value="FNR_nucleotide-bd"/>
</dbReference>
<dbReference type="GO" id="GO:0046872">
    <property type="term" value="F:metal ion binding"/>
    <property type="evidence" value="ECO:0007669"/>
    <property type="project" value="UniProtKB-KW"/>
</dbReference>
<dbReference type="Proteomes" id="UP000253099">
    <property type="component" value="Unassembled WGS sequence"/>
</dbReference>
<dbReference type="Gene3D" id="3.40.50.80">
    <property type="entry name" value="Nucleotide-binding domain of ferredoxin-NADP reductase (FNR) module"/>
    <property type="match status" value="1"/>
</dbReference>
<evidence type="ECO:0000256" key="11">
    <source>
        <dbReference type="PIRSR" id="PIRSR006816-2"/>
    </source>
</evidence>
<dbReference type="EMBL" id="NIZT01000070">
    <property type="protein sequence ID" value="RBQ22234.1"/>
    <property type="molecule type" value="Genomic_DNA"/>
</dbReference>
<dbReference type="PANTHER" id="PTHR43513">
    <property type="entry name" value="DIHYDROOROTATE DEHYDROGENASE B (NAD(+)), ELECTRON TRANSFER SUBUNIT"/>
    <property type="match status" value="1"/>
</dbReference>
<reference evidence="13 14" key="1">
    <citation type="submission" date="2018-06" db="EMBL/GenBank/DDBJ databases">
        <title>Genomic insight into two independent archaeal endosymbiosis events.</title>
        <authorList>
            <person name="Lind A.E."/>
            <person name="Lewis W.H."/>
            <person name="Spang A."/>
            <person name="Guy L."/>
            <person name="Embley M.T."/>
            <person name="Ettema T.J.G."/>
        </authorList>
    </citation>
    <scope>NUCLEOTIDE SEQUENCE [LARGE SCALE GENOMIC DNA]</scope>
    <source>
        <strain evidence="13">NOE</strain>
    </source>
</reference>
<evidence type="ECO:0000256" key="10">
    <source>
        <dbReference type="ARBA" id="ARBA00034078"/>
    </source>
</evidence>
<keyword evidence="13" id="KW-0560">Oxidoreductase</keyword>
<evidence type="ECO:0000256" key="9">
    <source>
        <dbReference type="ARBA" id="ARBA00023014"/>
    </source>
</evidence>
<keyword evidence="4 11" id="KW-0001">2Fe-2S</keyword>
<dbReference type="AlphaFoldDB" id="A0A366M9G3"/>
<dbReference type="GO" id="GO:0006221">
    <property type="term" value="P:pyrimidine nucleotide biosynthetic process"/>
    <property type="evidence" value="ECO:0007669"/>
    <property type="project" value="InterPro"/>
</dbReference>
<evidence type="ECO:0000256" key="4">
    <source>
        <dbReference type="ARBA" id="ARBA00022714"/>
    </source>
</evidence>
<evidence type="ECO:0000259" key="12">
    <source>
        <dbReference type="PROSITE" id="PS51384"/>
    </source>
</evidence>
<keyword evidence="5 11" id="KW-0479">Metal-binding</keyword>
<comment type="similarity">
    <text evidence="1">Belongs to the PyrK family.</text>
</comment>
<dbReference type="GO" id="GO:0051537">
    <property type="term" value="F:2 iron, 2 sulfur cluster binding"/>
    <property type="evidence" value="ECO:0007669"/>
    <property type="project" value="UniProtKB-KW"/>
</dbReference>
<keyword evidence="7" id="KW-0249">Electron transport</keyword>
<dbReference type="GO" id="GO:0033796">
    <property type="term" value="F:sulfur reductase activity"/>
    <property type="evidence" value="ECO:0007669"/>
    <property type="project" value="UniProtKB-EC"/>
</dbReference>
<feature type="binding site" evidence="11">
    <location>
        <position position="255"/>
    </location>
    <ligand>
        <name>[2Fe-2S] cluster</name>
        <dbReference type="ChEBI" id="CHEBI:190135"/>
    </ligand>
</feature>
<keyword evidence="2" id="KW-0813">Transport</keyword>
<comment type="cofactor">
    <cofactor evidence="11">
        <name>[2Fe-2S] cluster</name>
        <dbReference type="ChEBI" id="CHEBI:190135"/>
    </cofactor>
    <text evidence="11">Binds 1 [2Fe-2S] cluster per subunit.</text>
</comment>
<feature type="binding site" evidence="11">
    <location>
        <position position="252"/>
    </location>
    <ligand>
        <name>[2Fe-2S] cluster</name>
        <dbReference type="ChEBI" id="CHEBI:190135"/>
    </ligand>
</feature>
<dbReference type="SUPFAM" id="SSF52343">
    <property type="entry name" value="Ferredoxin reductase-like, C-terminal NADP-linked domain"/>
    <property type="match status" value="1"/>
</dbReference>
<organism evidence="13 14">
    <name type="scientific">Candidatus Methanobinarius endosymbioticus</name>
    <dbReference type="NCBI Taxonomy" id="2006182"/>
    <lineage>
        <taxon>Archaea</taxon>
        <taxon>Methanobacteriati</taxon>
        <taxon>Methanobacteriota</taxon>
        <taxon>Methanomada group</taxon>
        <taxon>Methanobacteria</taxon>
        <taxon>Methanobacteriales</taxon>
        <taxon>Methanobacteriaceae</taxon>
        <taxon>Candidatus Methanobinarius</taxon>
    </lineage>
</organism>
<keyword evidence="6" id="KW-0274">FAD</keyword>
<evidence type="ECO:0000256" key="2">
    <source>
        <dbReference type="ARBA" id="ARBA00022448"/>
    </source>
</evidence>
<name>A0A366M9G3_9EURY</name>
<gene>
    <name evidence="13" type="primary">shyC</name>
    <name evidence="13" type="ORF">ALNOE001_19580</name>
</gene>